<comment type="caution">
    <text evidence="4">The sequence shown here is derived from an EMBL/GenBank/DDBJ whole genome shotgun (WGS) entry which is preliminary data.</text>
</comment>
<feature type="domain" description="Fido" evidence="3">
    <location>
        <begin position="92"/>
        <end position="225"/>
    </location>
</feature>
<dbReference type="OrthoDB" id="9807853at2"/>
<keyword evidence="5" id="KW-1185">Reference proteome</keyword>
<dbReference type="InterPro" id="IPR040198">
    <property type="entry name" value="Fido_containing"/>
</dbReference>
<dbReference type="PANTHER" id="PTHR13504:SF38">
    <property type="entry name" value="FIDO DOMAIN-CONTAINING PROTEIN"/>
    <property type="match status" value="1"/>
</dbReference>
<dbReference type="PANTHER" id="PTHR13504">
    <property type="entry name" value="FIDO DOMAIN-CONTAINING PROTEIN DDB_G0283145"/>
    <property type="match status" value="1"/>
</dbReference>
<keyword evidence="1" id="KW-0067">ATP-binding</keyword>
<dbReference type="PROSITE" id="PS51459">
    <property type="entry name" value="FIDO"/>
    <property type="match status" value="1"/>
</dbReference>
<feature type="site" description="Important for autoinhibition of adenylyltransferase activity" evidence="2">
    <location>
        <position position="42"/>
    </location>
</feature>
<reference evidence="4 5" key="1">
    <citation type="journal article" date="2019" name="Environ. Microbiol.">
        <title>Species interactions and distinct microbial communities in high Arctic permafrost affected cryosols are associated with the CH4 and CO2 gas fluxes.</title>
        <authorList>
            <person name="Altshuler I."/>
            <person name="Hamel J."/>
            <person name="Turney S."/>
            <person name="Magnuson E."/>
            <person name="Levesque R."/>
            <person name="Greer C."/>
            <person name="Whyte L.G."/>
        </authorList>
    </citation>
    <scope>NUCLEOTIDE SEQUENCE [LARGE SCALE GENOMIC DNA]</scope>
    <source>
        <strain evidence="4 5">E4</strain>
    </source>
</reference>
<evidence type="ECO:0000259" key="3">
    <source>
        <dbReference type="PROSITE" id="PS51459"/>
    </source>
</evidence>
<dbReference type="InterPro" id="IPR036597">
    <property type="entry name" value="Fido-like_dom_sf"/>
</dbReference>
<sequence>MNFQLYPDDLKALRDISSDTSYAFRLARQNHKIMVYNMAKLENVNYTYAEVDMLLDGTTVGNKRLDEQQIILNQDDAWKLLITMLSEKRFDLDKDIFKEFHAVVAFKEALTWGVFRDKQTYVAGTKWTPPPANELTGIFVQGVREIEELHHPIVQAINFFLMGALNQFFFDGNKRTSRLMSSGVLLRAGYPPLDIPASKHQEFNQKMAYFYDTRESKDIGDFLVQIVRELAVR</sequence>
<dbReference type="EMBL" id="RCZD01000008">
    <property type="protein sequence ID" value="TPG59930.1"/>
    <property type="molecule type" value="Genomic_DNA"/>
</dbReference>
<dbReference type="Pfam" id="PF02661">
    <property type="entry name" value="Fic"/>
    <property type="match status" value="1"/>
</dbReference>
<organism evidence="4 5">
    <name type="scientific">Ewingella americana</name>
    <dbReference type="NCBI Taxonomy" id="41202"/>
    <lineage>
        <taxon>Bacteria</taxon>
        <taxon>Pseudomonadati</taxon>
        <taxon>Pseudomonadota</taxon>
        <taxon>Gammaproteobacteria</taxon>
        <taxon>Enterobacterales</taxon>
        <taxon>Yersiniaceae</taxon>
        <taxon>Ewingella</taxon>
    </lineage>
</organism>
<dbReference type="RefSeq" id="WP_140473657.1">
    <property type="nucleotide sequence ID" value="NZ_RCZD01000008.1"/>
</dbReference>
<keyword evidence="1" id="KW-0547">Nucleotide-binding</keyword>
<dbReference type="AlphaFoldDB" id="A0A502GF65"/>
<dbReference type="InterPro" id="IPR003812">
    <property type="entry name" value="Fido"/>
</dbReference>
<protein>
    <submittedName>
        <fullName evidence="4">Cell filamentation protein Fic</fullName>
    </submittedName>
</protein>
<proteinExistence type="predicted"/>
<gene>
    <name evidence="4" type="ORF">EAH77_15295</name>
</gene>
<evidence type="ECO:0000256" key="1">
    <source>
        <dbReference type="PIRSR" id="PIRSR640198-2"/>
    </source>
</evidence>
<evidence type="ECO:0000313" key="4">
    <source>
        <dbReference type="EMBL" id="TPG59930.1"/>
    </source>
</evidence>
<dbReference type="SUPFAM" id="SSF140931">
    <property type="entry name" value="Fic-like"/>
    <property type="match status" value="1"/>
</dbReference>
<dbReference type="Proteomes" id="UP000317663">
    <property type="component" value="Unassembled WGS sequence"/>
</dbReference>
<accession>A0A502GF65</accession>
<feature type="binding site" evidence="1">
    <location>
        <begin position="171"/>
        <end position="178"/>
    </location>
    <ligand>
        <name>ATP</name>
        <dbReference type="ChEBI" id="CHEBI:30616"/>
    </ligand>
</feature>
<evidence type="ECO:0000313" key="5">
    <source>
        <dbReference type="Proteomes" id="UP000317663"/>
    </source>
</evidence>
<dbReference type="Gene3D" id="1.10.3290.10">
    <property type="entry name" value="Fido-like domain"/>
    <property type="match status" value="1"/>
</dbReference>
<dbReference type="GO" id="GO:0005524">
    <property type="term" value="F:ATP binding"/>
    <property type="evidence" value="ECO:0007669"/>
    <property type="project" value="UniProtKB-KW"/>
</dbReference>
<name>A0A502GF65_9GAMM</name>
<evidence type="ECO:0000256" key="2">
    <source>
        <dbReference type="PIRSR" id="PIRSR640198-3"/>
    </source>
</evidence>